<keyword evidence="2" id="KW-0201">Cytochrome c-type biogenesis</keyword>
<keyword evidence="7" id="KW-1185">Reference proteome</keyword>
<evidence type="ECO:0000259" key="5">
    <source>
        <dbReference type="PROSITE" id="PS51352"/>
    </source>
</evidence>
<sequence length="374" mass="42127">MKFIYIFFIGMFILPILTRAQSSTLPTFELEGKNIKDGKILYVLHYSYANGEQVIDSAEINNGSFTLKREFAGPAYAGVLFQHPFENPSNNEFWFFLNPGKTVIDFSGEPKVVSGDKLTQTYMAYQNEIEKDIEAFKSPEYRKKMKELDSLIAIARDFEAELYKTYGSPMSVSRQTTIDFIKNNPDNGLSIIFLEELAGPEPEIEVIEPLFKGLSENVQSSYLGKRLASLLKGSGLVVGEKAIEFSLSNPEGKTVNLSDFRGKYVLIDFWASWCVPCRAENPNLIKAYEAYKSKNFEIIGVSLDNQKNDWVKAIETDKINWVHVSDLGGWNSAVAQDYGIRAIPDNVLIDPNGVIIAKNLRGENLHTVLEKLIK</sequence>
<organism evidence="6 7">
    <name type="scientific">Sphingobacterium kyonggiense</name>
    <dbReference type="NCBI Taxonomy" id="714075"/>
    <lineage>
        <taxon>Bacteria</taxon>
        <taxon>Pseudomonadati</taxon>
        <taxon>Bacteroidota</taxon>
        <taxon>Sphingobacteriia</taxon>
        <taxon>Sphingobacteriales</taxon>
        <taxon>Sphingobacteriaceae</taxon>
        <taxon>Sphingobacterium</taxon>
    </lineage>
</organism>
<dbReference type="Pfam" id="PF00578">
    <property type="entry name" value="AhpC-TSA"/>
    <property type="match status" value="1"/>
</dbReference>
<dbReference type="InterPro" id="IPR050553">
    <property type="entry name" value="Thioredoxin_ResA/DsbE_sf"/>
</dbReference>
<dbReference type="InterPro" id="IPR017937">
    <property type="entry name" value="Thioredoxin_CS"/>
</dbReference>
<dbReference type="Pfam" id="PF14289">
    <property type="entry name" value="DUF4369"/>
    <property type="match status" value="1"/>
</dbReference>
<dbReference type="InterPro" id="IPR025380">
    <property type="entry name" value="DUF4369"/>
</dbReference>
<evidence type="ECO:0000313" key="6">
    <source>
        <dbReference type="EMBL" id="GAA4137490.1"/>
    </source>
</evidence>
<dbReference type="PROSITE" id="PS51352">
    <property type="entry name" value="THIOREDOXIN_2"/>
    <property type="match status" value="1"/>
</dbReference>
<gene>
    <name evidence="6" type="ORF">GCM10022216_13530</name>
</gene>
<proteinExistence type="predicted"/>
<dbReference type="PANTHER" id="PTHR42852:SF6">
    <property type="entry name" value="THIOL:DISULFIDE INTERCHANGE PROTEIN DSBE"/>
    <property type="match status" value="1"/>
</dbReference>
<dbReference type="CDD" id="cd02966">
    <property type="entry name" value="TlpA_like_family"/>
    <property type="match status" value="1"/>
</dbReference>
<name>A0ABP7YLG5_9SPHI</name>
<evidence type="ECO:0000313" key="7">
    <source>
        <dbReference type="Proteomes" id="UP001500101"/>
    </source>
</evidence>
<protein>
    <submittedName>
        <fullName evidence="6">TlpA disulfide reductase family protein</fullName>
    </submittedName>
</protein>
<dbReference type="PANTHER" id="PTHR42852">
    <property type="entry name" value="THIOL:DISULFIDE INTERCHANGE PROTEIN DSBE"/>
    <property type="match status" value="1"/>
</dbReference>
<dbReference type="RefSeq" id="WP_344673862.1">
    <property type="nucleotide sequence ID" value="NZ_BAAAZI010000006.1"/>
</dbReference>
<evidence type="ECO:0000256" key="2">
    <source>
        <dbReference type="ARBA" id="ARBA00022748"/>
    </source>
</evidence>
<dbReference type="InterPro" id="IPR013766">
    <property type="entry name" value="Thioredoxin_domain"/>
</dbReference>
<feature type="domain" description="Thioredoxin" evidence="5">
    <location>
        <begin position="236"/>
        <end position="374"/>
    </location>
</feature>
<dbReference type="SUPFAM" id="SSF52833">
    <property type="entry name" value="Thioredoxin-like"/>
    <property type="match status" value="1"/>
</dbReference>
<dbReference type="Proteomes" id="UP001500101">
    <property type="component" value="Unassembled WGS sequence"/>
</dbReference>
<keyword evidence="4" id="KW-0676">Redox-active center</keyword>
<keyword evidence="3" id="KW-1015">Disulfide bond</keyword>
<dbReference type="EMBL" id="BAAAZI010000006">
    <property type="protein sequence ID" value="GAA4137490.1"/>
    <property type="molecule type" value="Genomic_DNA"/>
</dbReference>
<evidence type="ECO:0000256" key="3">
    <source>
        <dbReference type="ARBA" id="ARBA00023157"/>
    </source>
</evidence>
<dbReference type="PROSITE" id="PS00194">
    <property type="entry name" value="THIOREDOXIN_1"/>
    <property type="match status" value="1"/>
</dbReference>
<dbReference type="InterPro" id="IPR036249">
    <property type="entry name" value="Thioredoxin-like_sf"/>
</dbReference>
<accession>A0ABP7YLG5</accession>
<dbReference type="InterPro" id="IPR000866">
    <property type="entry name" value="AhpC/TSA"/>
</dbReference>
<comment type="subcellular location">
    <subcellularLocation>
        <location evidence="1">Cell envelope</location>
    </subcellularLocation>
</comment>
<reference evidence="7" key="1">
    <citation type="journal article" date="2019" name="Int. J. Syst. Evol. Microbiol.">
        <title>The Global Catalogue of Microorganisms (GCM) 10K type strain sequencing project: providing services to taxonomists for standard genome sequencing and annotation.</title>
        <authorList>
            <consortium name="The Broad Institute Genomics Platform"/>
            <consortium name="The Broad Institute Genome Sequencing Center for Infectious Disease"/>
            <person name="Wu L."/>
            <person name="Ma J."/>
        </authorList>
    </citation>
    <scope>NUCLEOTIDE SEQUENCE [LARGE SCALE GENOMIC DNA]</scope>
    <source>
        <strain evidence="7">JCM 16704</strain>
    </source>
</reference>
<comment type="caution">
    <text evidence="6">The sequence shown here is derived from an EMBL/GenBank/DDBJ whole genome shotgun (WGS) entry which is preliminary data.</text>
</comment>
<dbReference type="Gene3D" id="3.40.30.10">
    <property type="entry name" value="Glutaredoxin"/>
    <property type="match status" value="1"/>
</dbReference>
<evidence type="ECO:0000256" key="4">
    <source>
        <dbReference type="ARBA" id="ARBA00023284"/>
    </source>
</evidence>
<evidence type="ECO:0000256" key="1">
    <source>
        <dbReference type="ARBA" id="ARBA00004196"/>
    </source>
</evidence>